<dbReference type="EC" id="2.3.2.27" evidence="4"/>
<keyword evidence="11" id="KW-0833">Ubl conjugation pathway</keyword>
<comment type="catalytic activity">
    <reaction evidence="1">
        <text>S-ubiquitinyl-[E2 ubiquitin-conjugating enzyme]-L-cysteine + [acceptor protein]-L-lysine = [E2 ubiquitin-conjugating enzyme]-L-cysteine + N(6)-ubiquitinyl-[acceptor protein]-L-lysine.</text>
        <dbReference type="EC" id="2.3.2.27"/>
    </reaction>
</comment>
<dbReference type="AlphaFoldDB" id="A0A8C4QLI2"/>
<dbReference type="Proteomes" id="UP000694388">
    <property type="component" value="Unplaced"/>
</dbReference>
<feature type="domain" description="RING-type" evidence="20">
    <location>
        <begin position="994"/>
        <end position="1032"/>
    </location>
</feature>
<protein>
    <recommendedName>
        <fullName evidence="15">E3 ubiquitin-protein ligase RNF123</fullName>
        <ecNumber evidence="4">2.3.2.27</ecNumber>
    </recommendedName>
    <alternativeName>
        <fullName evidence="16">Kip1 ubiquitination-promoting complex protein 1</fullName>
    </alternativeName>
    <alternativeName>
        <fullName evidence="17">RING finger protein 123</fullName>
    </alternativeName>
</protein>
<dbReference type="InterPro" id="IPR013320">
    <property type="entry name" value="ConA-like_dom_sf"/>
</dbReference>
<keyword evidence="19" id="KW-1133">Transmembrane helix</keyword>
<feature type="transmembrane region" description="Helical" evidence="19">
    <location>
        <begin position="16"/>
        <end position="37"/>
    </location>
</feature>
<evidence type="ECO:0000313" key="22">
    <source>
        <dbReference type="Ensembl" id="ENSEBUP00000017227.1"/>
    </source>
</evidence>
<keyword evidence="5" id="KW-0488">Methylation</keyword>
<dbReference type="GO" id="GO:0005737">
    <property type="term" value="C:cytoplasm"/>
    <property type="evidence" value="ECO:0007669"/>
    <property type="project" value="UniProtKB-SubCell"/>
</dbReference>
<dbReference type="Ensembl" id="ENSEBUT00000017803.1">
    <property type="protein sequence ID" value="ENSEBUP00000017227.1"/>
    <property type="gene ID" value="ENSEBUG00000010737.1"/>
</dbReference>
<evidence type="ECO:0000256" key="4">
    <source>
        <dbReference type="ARBA" id="ARBA00012483"/>
    </source>
</evidence>
<evidence type="ECO:0000256" key="9">
    <source>
        <dbReference type="ARBA" id="ARBA00022723"/>
    </source>
</evidence>
<dbReference type="GeneTree" id="ENSGT00940000155781"/>
<accession>A0A8C4QLI2</accession>
<dbReference type="PROSITE" id="PS50089">
    <property type="entry name" value="ZF_RING_2"/>
    <property type="match status" value="1"/>
</dbReference>
<dbReference type="GO" id="GO:0051603">
    <property type="term" value="P:proteolysis involved in protein catabolic process"/>
    <property type="evidence" value="ECO:0007669"/>
    <property type="project" value="TreeGrafter"/>
</dbReference>
<dbReference type="InterPro" id="IPR003877">
    <property type="entry name" value="SPRY_dom"/>
</dbReference>
<dbReference type="Pfam" id="PF00622">
    <property type="entry name" value="SPRY"/>
    <property type="match status" value="1"/>
</dbReference>
<dbReference type="Gene3D" id="3.30.40.10">
    <property type="entry name" value="Zinc/RING finger domain, C3HC4 (zinc finger)"/>
    <property type="match status" value="1"/>
</dbReference>
<comment type="subunit">
    <text evidence="14">Component of the KPC complex composed of RNF123/KPC1 and UBAC1/KPC2. Interacts with UBAC1 and CDKN1B via its N-terminal domain. Interacts with RIGI (via N-terminus) and IFIH1 (via N-terminus).</text>
</comment>
<dbReference type="InterPro" id="IPR057987">
    <property type="entry name" value="TPR_RNF123/RKP"/>
</dbReference>
<evidence type="ECO:0000256" key="5">
    <source>
        <dbReference type="ARBA" id="ARBA00022481"/>
    </source>
</evidence>
<evidence type="ECO:0000256" key="3">
    <source>
        <dbReference type="ARBA" id="ARBA00004906"/>
    </source>
</evidence>
<evidence type="ECO:0000256" key="2">
    <source>
        <dbReference type="ARBA" id="ARBA00004496"/>
    </source>
</evidence>
<dbReference type="GO" id="GO:0061630">
    <property type="term" value="F:ubiquitin protein ligase activity"/>
    <property type="evidence" value="ECO:0007669"/>
    <property type="project" value="UniProtKB-EC"/>
</dbReference>
<keyword evidence="6" id="KW-0963">Cytoplasm</keyword>
<dbReference type="Pfam" id="PF13920">
    <property type="entry name" value="zf-C3HC4_3"/>
    <property type="match status" value="1"/>
</dbReference>
<evidence type="ECO:0000256" key="13">
    <source>
        <dbReference type="ARBA" id="ARBA00022843"/>
    </source>
</evidence>
<dbReference type="InterPro" id="IPR013083">
    <property type="entry name" value="Znf_RING/FYVE/PHD"/>
</dbReference>
<dbReference type="InterPro" id="IPR045129">
    <property type="entry name" value="RNF123/RKP/RSPRY1"/>
</dbReference>
<evidence type="ECO:0000256" key="6">
    <source>
        <dbReference type="ARBA" id="ARBA00022490"/>
    </source>
</evidence>
<keyword evidence="13" id="KW-0832">Ubl conjugation</keyword>
<evidence type="ECO:0000256" key="11">
    <source>
        <dbReference type="ARBA" id="ARBA00022786"/>
    </source>
</evidence>
<comment type="subcellular location">
    <subcellularLocation>
        <location evidence="2">Cytoplasm</location>
    </subcellularLocation>
</comment>
<dbReference type="CDD" id="cd16541">
    <property type="entry name" value="RING-HC_RNF123"/>
    <property type="match status" value="1"/>
</dbReference>
<dbReference type="InterPro" id="IPR043136">
    <property type="entry name" value="B30.2/SPRY_sf"/>
</dbReference>
<evidence type="ECO:0000256" key="16">
    <source>
        <dbReference type="ARBA" id="ARBA00079670"/>
    </source>
</evidence>
<dbReference type="SUPFAM" id="SSF57850">
    <property type="entry name" value="RING/U-box"/>
    <property type="match status" value="1"/>
</dbReference>
<dbReference type="PROSITE" id="PS50188">
    <property type="entry name" value="B302_SPRY"/>
    <property type="match status" value="1"/>
</dbReference>
<evidence type="ECO:0000256" key="17">
    <source>
        <dbReference type="ARBA" id="ARBA00080435"/>
    </source>
</evidence>
<evidence type="ECO:0000259" key="20">
    <source>
        <dbReference type="PROSITE" id="PS50089"/>
    </source>
</evidence>
<reference evidence="22" key="1">
    <citation type="submission" date="2025-08" db="UniProtKB">
        <authorList>
            <consortium name="Ensembl"/>
        </authorList>
    </citation>
    <scope>IDENTIFICATION</scope>
</reference>
<name>A0A8C4QLI2_EPTBU</name>
<dbReference type="InterPro" id="IPR001841">
    <property type="entry name" value="Znf_RING"/>
</dbReference>
<evidence type="ECO:0000259" key="21">
    <source>
        <dbReference type="PROSITE" id="PS50188"/>
    </source>
</evidence>
<dbReference type="Gene3D" id="2.60.120.920">
    <property type="match status" value="1"/>
</dbReference>
<comment type="pathway">
    <text evidence="3">Protein modification; protein ubiquitination.</text>
</comment>
<keyword evidence="9" id="KW-0479">Metal-binding</keyword>
<dbReference type="GO" id="GO:0008270">
    <property type="term" value="F:zinc ion binding"/>
    <property type="evidence" value="ECO:0007669"/>
    <property type="project" value="UniProtKB-KW"/>
</dbReference>
<dbReference type="FunFam" id="2.60.120.920:FF:000031">
    <property type="entry name" value="E3 ubiquitin-protein ligase RNF123"/>
    <property type="match status" value="1"/>
</dbReference>
<keyword evidence="7" id="KW-0597">Phosphoprotein</keyword>
<dbReference type="Pfam" id="PF25576">
    <property type="entry name" value="TPR_RNF123"/>
    <property type="match status" value="1"/>
</dbReference>
<evidence type="ECO:0000256" key="15">
    <source>
        <dbReference type="ARBA" id="ARBA00067465"/>
    </source>
</evidence>
<evidence type="ECO:0000256" key="8">
    <source>
        <dbReference type="ARBA" id="ARBA00022679"/>
    </source>
</evidence>
<keyword evidence="19" id="KW-0812">Transmembrane</keyword>
<keyword evidence="10 18" id="KW-0863">Zinc-finger</keyword>
<evidence type="ECO:0000313" key="23">
    <source>
        <dbReference type="Proteomes" id="UP000694388"/>
    </source>
</evidence>
<dbReference type="PANTHER" id="PTHR13363">
    <property type="entry name" value="RING FINGER AND SRY DOMAIN-CONTAINING"/>
    <property type="match status" value="1"/>
</dbReference>
<organism evidence="22 23">
    <name type="scientific">Eptatretus burgeri</name>
    <name type="common">Inshore hagfish</name>
    <dbReference type="NCBI Taxonomy" id="7764"/>
    <lineage>
        <taxon>Eukaryota</taxon>
        <taxon>Metazoa</taxon>
        <taxon>Chordata</taxon>
        <taxon>Craniata</taxon>
        <taxon>Vertebrata</taxon>
        <taxon>Cyclostomata</taxon>
        <taxon>Myxini</taxon>
        <taxon>Myxiniformes</taxon>
        <taxon>Myxinidae</taxon>
        <taxon>Eptatretinae</taxon>
        <taxon>Eptatretus</taxon>
    </lineage>
</organism>
<dbReference type="OMA" id="LCCFHRL"/>
<keyword evidence="23" id="KW-1185">Reference proteome</keyword>
<proteinExistence type="predicted"/>
<reference evidence="22" key="2">
    <citation type="submission" date="2025-09" db="UniProtKB">
        <authorList>
            <consortium name="Ensembl"/>
        </authorList>
    </citation>
    <scope>IDENTIFICATION</scope>
</reference>
<evidence type="ECO:0000256" key="1">
    <source>
        <dbReference type="ARBA" id="ARBA00000900"/>
    </source>
</evidence>
<evidence type="ECO:0000256" key="19">
    <source>
        <dbReference type="SAM" id="Phobius"/>
    </source>
</evidence>
<evidence type="ECO:0000256" key="12">
    <source>
        <dbReference type="ARBA" id="ARBA00022833"/>
    </source>
</evidence>
<dbReference type="SUPFAM" id="SSF49899">
    <property type="entry name" value="Concanavalin A-like lectins/glucanases"/>
    <property type="match status" value="1"/>
</dbReference>
<evidence type="ECO:0000256" key="14">
    <source>
        <dbReference type="ARBA" id="ARBA00063853"/>
    </source>
</evidence>
<evidence type="ECO:0000256" key="18">
    <source>
        <dbReference type="PROSITE-ProRule" id="PRU00175"/>
    </source>
</evidence>
<keyword evidence="19" id="KW-0472">Membrane</keyword>
<feature type="domain" description="B30.2/SPRY" evidence="21">
    <location>
        <begin position="56"/>
        <end position="236"/>
    </location>
</feature>
<evidence type="ECO:0000256" key="7">
    <source>
        <dbReference type="ARBA" id="ARBA00022553"/>
    </source>
</evidence>
<keyword evidence="8" id="KW-0808">Transferase</keyword>
<sequence>MSPNTFVLCIPSHKCFFFYGLYLSICICTIFIHGLMFHCRKTLNFENLPQHISQLLSTGLESSQSQRDGRLGPSRVVMDRSNGFEGLLIVDEDLLGVIGHSNFSSIRSSTCVYKGRWMYEVMLSSQGLMQIGWCTLECRFNQEEGVGDTPNSYAYDGSRVRKWNVTTTNYGKPWAAGDIVTCLLDLDEGTCSFFLNGVALGTAFSDVRLGSKMAYFPAVSLSFRENVVFNFGGRPLRYPLHEDSFSFSLQRYQPLQDPPFADLLQAQKLMGYLKSVRSVPVRGDVNVFLAISHIFAHLTPLLVKYLQYWLQYTWFFLKTAFKYICVLQDFEVENSLKQLMMSLLREFRFSPLSPDMGEQVCHLQLLLVILQHDKSRRFLLNSVLYPPCYSFFNVKLPVRVDEAGLEQMIPVTWWGKQSPTVLCPPEYLLCFLHRLTRTLREIWLDGATAMPEHMPLEDAYVPPQVFYNEGLSYFELQRLGGLIKHLRKIHKGVQLFFLLLKPIIHDYFLMVGVAEDVKEYALALTETEAKISRCPLEQCDVMKELQRSENVFRDKLNQLSRRLAWHNAAIYSSEKMGDIYWLLRIALGSVEHADRSGPFFAFLPEFYVSVSVNAYNALKSYFTGVETLPGFEGTLIRLATVLARHFVDPRIVGTDIKDLLMQALASFVCFPSSLHALEEVPDSIRMSMLRSLLAPYEQRPWAQTNWILVRLWKGSGFGYRYTHLIPPLRLKPSDANNPTLQKPCPSLRLQQQAATLLQQRSKQASAFLNSLINQLNWAFSEFVGMIQEIQQTAERPERNIVDSRQLKVCATCFDLSVSLLRVLEMTAHLVPSTLSDPTSPASDLLLARLSQLLNQILHRITAEGGLFDRMVSFRLPVLEQVDHYPILAAVTGTLIQLIVLGTPECRERATAALLADPGFQLRCICCLLGEGDGARKDPTNVGASTRFSFRKRESWDPSYVNAEELQMVEQLVSHLSVESTHAAASTPTSEEDLCPICCAHCISAVFQPCGHKSCKTCIQQHLMNNKECFFCKTVISTVNDFTVPPSS</sequence>
<dbReference type="FunFam" id="3.30.40.10:FF:000133">
    <property type="entry name" value="E3 ubiquitin-protein ligase RNF123"/>
    <property type="match status" value="1"/>
</dbReference>
<keyword evidence="12" id="KW-0862">Zinc</keyword>
<dbReference type="InterPro" id="IPR001870">
    <property type="entry name" value="B30.2/SPRY"/>
</dbReference>
<dbReference type="SMART" id="SM00449">
    <property type="entry name" value="SPRY"/>
    <property type="match status" value="1"/>
</dbReference>
<dbReference type="GO" id="GO:0016567">
    <property type="term" value="P:protein ubiquitination"/>
    <property type="evidence" value="ECO:0007669"/>
    <property type="project" value="UniProtKB-ARBA"/>
</dbReference>
<dbReference type="PANTHER" id="PTHR13363:SF5">
    <property type="entry name" value="E3 UBIQUITIN-PROTEIN LIGASE RNF123"/>
    <property type="match status" value="1"/>
</dbReference>
<evidence type="ECO:0000256" key="10">
    <source>
        <dbReference type="ARBA" id="ARBA00022771"/>
    </source>
</evidence>